<dbReference type="EMBL" id="JAHRIQ010038086">
    <property type="protein sequence ID" value="MEQ2233886.1"/>
    <property type="molecule type" value="Genomic_DNA"/>
</dbReference>
<sequence length="242" mass="25281">MVVGSVVHCEVCLTALLPRGVSVRLSVGRACAYAGLELAFGLPFWVGCFLLAASVLVWGMFCCPACLVVAGVWCRASGTGRSVGSAPWFGGGWACWSCALLCMVYSGCGGPAGLLFFLWWGCTLGQCCACFRLAPFCWGVVAPSGIGLGRGWESGFEGLDGYGRARGVGPGFRSVLGAWCLPLAFRPMDVPMPPSLVGPRRTEVPIGVSRGAGSPGEHFAPQSFPPHPHTPPSSHSITLPLM</sequence>
<evidence type="ECO:0000313" key="3">
    <source>
        <dbReference type="EMBL" id="MEQ2233886.1"/>
    </source>
</evidence>
<accession>A0ABV0TPD9</accession>
<proteinExistence type="predicted"/>
<protein>
    <submittedName>
        <fullName evidence="3">Uncharacterized protein</fullName>
    </submittedName>
</protein>
<comment type="caution">
    <text evidence="3">The sequence shown here is derived from an EMBL/GenBank/DDBJ whole genome shotgun (WGS) entry which is preliminary data.</text>
</comment>
<organism evidence="3 4">
    <name type="scientific">Ilyodon furcidens</name>
    <name type="common">goldbreast splitfin</name>
    <dbReference type="NCBI Taxonomy" id="33524"/>
    <lineage>
        <taxon>Eukaryota</taxon>
        <taxon>Metazoa</taxon>
        <taxon>Chordata</taxon>
        <taxon>Craniata</taxon>
        <taxon>Vertebrata</taxon>
        <taxon>Euteleostomi</taxon>
        <taxon>Actinopterygii</taxon>
        <taxon>Neopterygii</taxon>
        <taxon>Teleostei</taxon>
        <taxon>Neoteleostei</taxon>
        <taxon>Acanthomorphata</taxon>
        <taxon>Ovalentaria</taxon>
        <taxon>Atherinomorphae</taxon>
        <taxon>Cyprinodontiformes</taxon>
        <taxon>Goodeidae</taxon>
        <taxon>Ilyodon</taxon>
    </lineage>
</organism>
<dbReference type="Proteomes" id="UP001482620">
    <property type="component" value="Unassembled WGS sequence"/>
</dbReference>
<feature type="region of interest" description="Disordered" evidence="1">
    <location>
        <begin position="206"/>
        <end position="242"/>
    </location>
</feature>
<feature type="transmembrane region" description="Helical" evidence="2">
    <location>
        <begin position="93"/>
        <end position="120"/>
    </location>
</feature>
<evidence type="ECO:0000256" key="2">
    <source>
        <dbReference type="SAM" id="Phobius"/>
    </source>
</evidence>
<keyword evidence="2" id="KW-0472">Membrane</keyword>
<reference evidence="3 4" key="1">
    <citation type="submission" date="2021-06" db="EMBL/GenBank/DDBJ databases">
        <authorList>
            <person name="Palmer J.M."/>
        </authorList>
    </citation>
    <scope>NUCLEOTIDE SEQUENCE [LARGE SCALE GENOMIC DNA]</scope>
    <source>
        <strain evidence="4">if_2019</strain>
        <tissue evidence="3">Muscle</tissue>
    </source>
</reference>
<gene>
    <name evidence="3" type="ORF">ILYODFUR_026381</name>
</gene>
<keyword evidence="2" id="KW-1133">Transmembrane helix</keyword>
<keyword evidence="4" id="KW-1185">Reference proteome</keyword>
<evidence type="ECO:0000313" key="4">
    <source>
        <dbReference type="Proteomes" id="UP001482620"/>
    </source>
</evidence>
<feature type="transmembrane region" description="Helical" evidence="2">
    <location>
        <begin position="44"/>
        <end position="73"/>
    </location>
</feature>
<name>A0ABV0TPD9_9TELE</name>
<evidence type="ECO:0000256" key="1">
    <source>
        <dbReference type="SAM" id="MobiDB-lite"/>
    </source>
</evidence>
<keyword evidence="2" id="KW-0812">Transmembrane</keyword>